<dbReference type="InterPro" id="IPR036604">
    <property type="entry name" value="PurS-like_sf"/>
</dbReference>
<dbReference type="InterPro" id="IPR001093">
    <property type="entry name" value="IMP_DH_GMPRt"/>
</dbReference>
<proteinExistence type="predicted"/>
<feature type="compositionally biased region" description="Basic and acidic residues" evidence="5">
    <location>
        <begin position="210"/>
        <end position="221"/>
    </location>
</feature>
<dbReference type="SUPFAM" id="SSF82697">
    <property type="entry name" value="PurS-like"/>
    <property type="match status" value="1"/>
</dbReference>
<dbReference type="Gene3D" id="3.20.20.70">
    <property type="entry name" value="Aldolase class I"/>
    <property type="match status" value="1"/>
</dbReference>
<evidence type="ECO:0000259" key="6">
    <source>
        <dbReference type="Pfam" id="PF00478"/>
    </source>
</evidence>
<dbReference type="Pfam" id="PF02700">
    <property type="entry name" value="PurS"/>
    <property type="match status" value="1"/>
</dbReference>
<dbReference type="InterPro" id="IPR003850">
    <property type="entry name" value="PurS"/>
</dbReference>
<evidence type="ECO:0000256" key="5">
    <source>
        <dbReference type="SAM" id="MobiDB-lite"/>
    </source>
</evidence>
<evidence type="ECO:0000256" key="2">
    <source>
        <dbReference type="ARBA" id="ARBA00022741"/>
    </source>
</evidence>
<dbReference type="EMBL" id="LIBJ01000090">
    <property type="protein sequence ID" value="KRO48401.1"/>
    <property type="molecule type" value="Genomic_DNA"/>
</dbReference>
<dbReference type="Proteomes" id="UP000051017">
    <property type="component" value="Unassembled WGS sequence"/>
</dbReference>
<dbReference type="GO" id="GO:0016874">
    <property type="term" value="F:ligase activity"/>
    <property type="evidence" value="ECO:0007669"/>
    <property type="project" value="UniProtKB-KW"/>
</dbReference>
<feature type="region of interest" description="Disordered" evidence="5">
    <location>
        <begin position="210"/>
        <end position="231"/>
    </location>
</feature>
<evidence type="ECO:0000256" key="1">
    <source>
        <dbReference type="ARBA" id="ARBA00022598"/>
    </source>
</evidence>
<dbReference type="InterPro" id="IPR013785">
    <property type="entry name" value="Aldolase_TIM"/>
</dbReference>
<keyword evidence="1" id="KW-0436">Ligase</keyword>
<evidence type="ECO:0000256" key="3">
    <source>
        <dbReference type="ARBA" id="ARBA00022755"/>
    </source>
</evidence>
<dbReference type="GO" id="GO:0006164">
    <property type="term" value="P:purine nucleotide biosynthetic process"/>
    <property type="evidence" value="ECO:0007669"/>
    <property type="project" value="UniProtKB-KW"/>
</dbReference>
<keyword evidence="3" id="KW-0658">Purine biosynthesis</keyword>
<comment type="caution">
    <text evidence="7">The sequence shown here is derived from an EMBL/GenBank/DDBJ whole genome shotgun (WGS) entry which is preliminary data.</text>
</comment>
<feature type="domain" description="IMP dehydrogenase/GMP reductase" evidence="6">
    <location>
        <begin position="173"/>
        <end position="217"/>
    </location>
</feature>
<evidence type="ECO:0000256" key="4">
    <source>
        <dbReference type="ARBA" id="ARBA00022840"/>
    </source>
</evidence>
<dbReference type="GO" id="GO:0005524">
    <property type="term" value="F:ATP binding"/>
    <property type="evidence" value="ECO:0007669"/>
    <property type="project" value="UniProtKB-KW"/>
</dbReference>
<organism evidence="7 8">
    <name type="scientific">Acidimicrobiia bacterium BACL6 MAG-120924-bin43</name>
    <dbReference type="NCBI Taxonomy" id="1655583"/>
    <lineage>
        <taxon>Bacteria</taxon>
        <taxon>Bacillati</taxon>
        <taxon>Actinomycetota</taxon>
        <taxon>Acidimicrobiia</taxon>
        <taxon>acIV cluster</taxon>
    </lineage>
</organism>
<keyword evidence="4" id="KW-0067">ATP-binding</keyword>
<dbReference type="AlphaFoldDB" id="A0A0R2QDK6"/>
<dbReference type="Gene3D" id="3.30.1280.10">
    <property type="entry name" value="Phosphoribosylformylglycinamidine synthase subunit PurS"/>
    <property type="match status" value="1"/>
</dbReference>
<evidence type="ECO:0000313" key="8">
    <source>
        <dbReference type="Proteomes" id="UP000051017"/>
    </source>
</evidence>
<dbReference type="Pfam" id="PF00478">
    <property type="entry name" value="IMPDH"/>
    <property type="match status" value="1"/>
</dbReference>
<gene>
    <name evidence="7" type="ORF">ABR75_00025</name>
</gene>
<keyword evidence="2" id="KW-0547">Nucleotide-binding</keyword>
<sequence length="231" mass="25195">MAGGVGSILSSHQICVTSQNDDPRALSILRAAPDLGITSLRHISISDLVFFRGEINQATQSIIEDLLVDPLLQHADWNSASPTADFIVETSLHSGVTDSTTNELERLAKRMHLPITGVASGKRYTISGNLAQTQLQQLISQLLANPIIERWSINAPITPTFIDADATTNTHVEYVQITANRLRSGMGYAGAATLPELHQRARFMRVTTAGREESHPHDVTITHEAPNYHSS</sequence>
<name>A0A0R2QDK6_9ACTN</name>
<evidence type="ECO:0000313" key="7">
    <source>
        <dbReference type="EMBL" id="KRO48401.1"/>
    </source>
</evidence>
<accession>A0A0R2QDK6</accession>
<dbReference type="SUPFAM" id="SSF51412">
    <property type="entry name" value="Inosine monophosphate dehydrogenase (IMPDH)"/>
    <property type="match status" value="1"/>
</dbReference>
<reference evidence="7 8" key="1">
    <citation type="submission" date="2015-10" db="EMBL/GenBank/DDBJ databases">
        <title>Metagenome-Assembled Genomes uncover a global brackish microbiome.</title>
        <authorList>
            <person name="Hugerth L.W."/>
            <person name="Larsson J."/>
            <person name="Alneberg J."/>
            <person name="Lindh M.V."/>
            <person name="Legrand C."/>
            <person name="Pinhassi J."/>
            <person name="Andersson A.F."/>
        </authorList>
    </citation>
    <scope>NUCLEOTIDE SEQUENCE [LARGE SCALE GENOMIC DNA]</scope>
    <source>
        <strain evidence="7">BACL6 MAG-120924-bin43</strain>
    </source>
</reference>
<protein>
    <recommendedName>
        <fullName evidence="6">IMP dehydrogenase/GMP reductase domain-containing protein</fullName>
    </recommendedName>
</protein>